<dbReference type="GO" id="GO:0016787">
    <property type="term" value="F:hydrolase activity"/>
    <property type="evidence" value="ECO:0007669"/>
    <property type="project" value="UniProtKB-KW"/>
</dbReference>
<keyword evidence="2" id="KW-0540">Nuclease</keyword>
<dbReference type="GO" id="GO:0004521">
    <property type="term" value="F:RNA endonuclease activity"/>
    <property type="evidence" value="ECO:0007669"/>
    <property type="project" value="InterPro"/>
</dbReference>
<comment type="caution">
    <text evidence="8">The sequence shown here is derived from an EMBL/GenBank/DDBJ whole genome shotgun (WGS) entry which is preliminary data.</text>
</comment>
<dbReference type="EMBL" id="DOEK01000029">
    <property type="protein sequence ID" value="HBP30351.1"/>
    <property type="molecule type" value="Genomic_DNA"/>
</dbReference>
<evidence type="ECO:0000259" key="7">
    <source>
        <dbReference type="Pfam" id="PF08340"/>
    </source>
</evidence>
<dbReference type="NCBIfam" id="TIGR00255">
    <property type="entry name" value="YicC/YloC family endoribonuclease"/>
    <property type="match status" value="1"/>
</dbReference>
<dbReference type="Pfam" id="PF08340">
    <property type="entry name" value="YicC-like_C"/>
    <property type="match status" value="1"/>
</dbReference>
<dbReference type="Pfam" id="PF03755">
    <property type="entry name" value="YicC-like_N"/>
    <property type="match status" value="1"/>
</dbReference>
<gene>
    <name evidence="8" type="ORF">DD666_13140</name>
</gene>
<dbReference type="PANTHER" id="PTHR30636:SF3">
    <property type="entry name" value="UPF0701 PROTEIN YICC"/>
    <property type="match status" value="1"/>
</dbReference>
<accession>A0A356LIF3</accession>
<comment type="similarity">
    <text evidence="5">Belongs to the YicC/YloC family.</text>
</comment>
<evidence type="ECO:0000313" key="8">
    <source>
        <dbReference type="EMBL" id="HBP30351.1"/>
    </source>
</evidence>
<evidence type="ECO:0000313" key="9">
    <source>
        <dbReference type="Proteomes" id="UP000264036"/>
    </source>
</evidence>
<evidence type="ECO:0000256" key="5">
    <source>
        <dbReference type="ARBA" id="ARBA00035648"/>
    </source>
</evidence>
<proteinExistence type="inferred from homology"/>
<dbReference type="InterPro" id="IPR013551">
    <property type="entry name" value="YicC-like_C"/>
</dbReference>
<sequence length="310" mass="34449">MIHSMTAFGSARSEFLLGSVSVELKGVNSRYLDLAFRIPDELRHAETALRELLGSHLKRGKLEVRVSFARSGSLQQRAFEVDQLTLINERYQAALKIIPDLAAPGMTDLLHWPAPNEYNEDDSPAMWLNQCMQAGRSALQELILARAREGQRLATAMLEAAQEMKKVIGTIEQRLPGILDEYRKKLAGKLTDTLNAACPNGFEQISGAELSARIAAESSLFSLRIDVAEELTRLDSHLTELRVILSSGNSESRSAAKSLSLGKRLDFLFQEMNREVNTLGSKSSSLEITQSVIDLKLLIEQLREQAQNIE</sequence>
<evidence type="ECO:0000259" key="6">
    <source>
        <dbReference type="Pfam" id="PF03755"/>
    </source>
</evidence>
<feature type="domain" description="Endoribonuclease YicC-like N-terminal" evidence="6">
    <location>
        <begin position="2"/>
        <end position="154"/>
    </location>
</feature>
<feature type="domain" description="Endoribonuclease YicC-like C-terminal" evidence="7">
    <location>
        <begin position="171"/>
        <end position="310"/>
    </location>
</feature>
<comment type="cofactor">
    <cofactor evidence="1">
        <name>a divalent metal cation</name>
        <dbReference type="ChEBI" id="CHEBI:60240"/>
    </cofactor>
</comment>
<dbReference type="AlphaFoldDB" id="A0A356LIF3"/>
<evidence type="ECO:0000256" key="1">
    <source>
        <dbReference type="ARBA" id="ARBA00001968"/>
    </source>
</evidence>
<dbReference type="InterPro" id="IPR013527">
    <property type="entry name" value="YicC-like_N"/>
</dbReference>
<keyword evidence="3" id="KW-0255">Endonuclease</keyword>
<keyword evidence="4" id="KW-0378">Hydrolase</keyword>
<evidence type="ECO:0000256" key="2">
    <source>
        <dbReference type="ARBA" id="ARBA00022722"/>
    </source>
</evidence>
<organism evidence="8 9">
    <name type="scientific">Advenella kashmirensis</name>
    <dbReference type="NCBI Taxonomy" id="310575"/>
    <lineage>
        <taxon>Bacteria</taxon>
        <taxon>Pseudomonadati</taxon>
        <taxon>Pseudomonadota</taxon>
        <taxon>Betaproteobacteria</taxon>
        <taxon>Burkholderiales</taxon>
        <taxon>Alcaligenaceae</taxon>
    </lineage>
</organism>
<reference evidence="8 9" key="1">
    <citation type="journal article" date="2018" name="Nat. Biotechnol.">
        <title>A standardized bacterial taxonomy based on genome phylogeny substantially revises the tree of life.</title>
        <authorList>
            <person name="Parks D.H."/>
            <person name="Chuvochina M."/>
            <person name="Waite D.W."/>
            <person name="Rinke C."/>
            <person name="Skarshewski A."/>
            <person name="Chaumeil P.A."/>
            <person name="Hugenholtz P."/>
        </authorList>
    </citation>
    <scope>NUCLEOTIDE SEQUENCE [LARGE SCALE GENOMIC DNA]</scope>
    <source>
        <strain evidence="8">UBA10707</strain>
    </source>
</reference>
<evidence type="ECO:0000256" key="3">
    <source>
        <dbReference type="ARBA" id="ARBA00022759"/>
    </source>
</evidence>
<evidence type="ECO:0000256" key="4">
    <source>
        <dbReference type="ARBA" id="ARBA00022801"/>
    </source>
</evidence>
<dbReference type="InterPro" id="IPR005229">
    <property type="entry name" value="YicC/YloC-like"/>
</dbReference>
<protein>
    <submittedName>
        <fullName evidence="8">YicC family protein</fullName>
    </submittedName>
</protein>
<dbReference type="Proteomes" id="UP000264036">
    <property type="component" value="Unassembled WGS sequence"/>
</dbReference>
<dbReference type="PANTHER" id="PTHR30636">
    <property type="entry name" value="UPF0701 PROTEIN YICC"/>
    <property type="match status" value="1"/>
</dbReference>
<name>A0A356LIF3_9BURK</name>